<dbReference type="Gene3D" id="3.30.70.860">
    <property type="match status" value="1"/>
</dbReference>
<dbReference type="CDD" id="cd11740">
    <property type="entry name" value="YajQ_like"/>
    <property type="match status" value="1"/>
</dbReference>
<dbReference type="InterPro" id="IPR007551">
    <property type="entry name" value="YajQ/Smlt4090-like"/>
</dbReference>
<dbReference type="EMBL" id="UINC01111043">
    <property type="protein sequence ID" value="SVC78967.1"/>
    <property type="molecule type" value="Genomic_DNA"/>
</dbReference>
<dbReference type="InterPro" id="IPR035570">
    <property type="entry name" value="UPF0234_N"/>
</dbReference>
<dbReference type="GO" id="GO:0000166">
    <property type="term" value="F:nucleotide binding"/>
    <property type="evidence" value="ECO:0007669"/>
    <property type="project" value="UniProtKB-KW"/>
</dbReference>
<dbReference type="GO" id="GO:0005829">
    <property type="term" value="C:cytosol"/>
    <property type="evidence" value="ECO:0007669"/>
    <property type="project" value="TreeGrafter"/>
</dbReference>
<keyword evidence="1" id="KW-0547">Nucleotide-binding</keyword>
<name>A0A382Q1I8_9ZZZZ</name>
<dbReference type="Gene3D" id="3.30.70.990">
    <property type="entry name" value="YajQ-like, domain 2"/>
    <property type="match status" value="1"/>
</dbReference>
<sequence length="161" mass="18059">MPSFDVVSRTDLMEVDNAINGVEREIKTRFDLANTKCSVSRSDNTMTLIADNNMKMEQVVELLRLYMSKRNVDLGALDFGKPENAAGGTLRETVSIKQGIDGDLSRTISKEVKLAKMKVQVSIQGQELRVSGKKRDDLQATMSLIKAMENQQPVQFVNYRD</sequence>
<dbReference type="NCBIfam" id="NF003819">
    <property type="entry name" value="PRK05412.1"/>
    <property type="match status" value="1"/>
</dbReference>
<dbReference type="InterPro" id="IPR036183">
    <property type="entry name" value="YajQ-like_sf"/>
</dbReference>
<evidence type="ECO:0000256" key="1">
    <source>
        <dbReference type="ARBA" id="ARBA00022741"/>
    </source>
</evidence>
<dbReference type="Pfam" id="PF04461">
    <property type="entry name" value="YajQ"/>
    <property type="match status" value="1"/>
</dbReference>
<dbReference type="AlphaFoldDB" id="A0A382Q1I8"/>
<organism evidence="3">
    <name type="scientific">marine metagenome</name>
    <dbReference type="NCBI Taxonomy" id="408172"/>
    <lineage>
        <taxon>unclassified sequences</taxon>
        <taxon>metagenomes</taxon>
        <taxon>ecological metagenomes</taxon>
    </lineage>
</organism>
<dbReference type="PANTHER" id="PTHR30476">
    <property type="entry name" value="UPF0234 PROTEIN YAJQ"/>
    <property type="match status" value="1"/>
</dbReference>
<dbReference type="PANTHER" id="PTHR30476:SF0">
    <property type="entry name" value="UPF0234 PROTEIN YAJQ"/>
    <property type="match status" value="1"/>
</dbReference>
<comment type="similarity">
    <text evidence="2">Belongs to the YajQ family.</text>
</comment>
<dbReference type="SUPFAM" id="SSF89963">
    <property type="entry name" value="YajQ-like"/>
    <property type="match status" value="2"/>
</dbReference>
<dbReference type="HAMAP" id="MF_00632">
    <property type="entry name" value="UPF0234"/>
    <property type="match status" value="1"/>
</dbReference>
<evidence type="ECO:0000256" key="2">
    <source>
        <dbReference type="ARBA" id="ARBA00093450"/>
    </source>
</evidence>
<proteinExistence type="inferred from homology"/>
<gene>
    <name evidence="3" type="ORF">METZ01_LOCUS331821</name>
</gene>
<reference evidence="3" key="1">
    <citation type="submission" date="2018-05" db="EMBL/GenBank/DDBJ databases">
        <authorList>
            <person name="Lanie J.A."/>
            <person name="Ng W.-L."/>
            <person name="Kazmierczak K.M."/>
            <person name="Andrzejewski T.M."/>
            <person name="Davidsen T.M."/>
            <person name="Wayne K.J."/>
            <person name="Tettelin H."/>
            <person name="Glass J.I."/>
            <person name="Rusch D."/>
            <person name="Podicherti R."/>
            <person name="Tsui H.-C.T."/>
            <person name="Winkler M.E."/>
        </authorList>
    </citation>
    <scope>NUCLEOTIDE SEQUENCE</scope>
</reference>
<evidence type="ECO:0000313" key="3">
    <source>
        <dbReference type="EMBL" id="SVC78967.1"/>
    </source>
</evidence>
<dbReference type="InterPro" id="IPR035571">
    <property type="entry name" value="UPF0234-like_C"/>
</dbReference>
<accession>A0A382Q1I8</accession>
<protein>
    <submittedName>
        <fullName evidence="3">Uncharacterized protein</fullName>
    </submittedName>
</protein>